<keyword evidence="4" id="KW-1185">Reference proteome</keyword>
<accession>M2XSV9</accession>
<keyword evidence="3" id="KW-0689">Ribosomal protein</keyword>
<dbReference type="EMBL" id="KB454543">
    <property type="protein sequence ID" value="EME26753.1"/>
    <property type="molecule type" value="Genomic_DNA"/>
</dbReference>
<dbReference type="GO" id="GO:0006412">
    <property type="term" value="P:translation"/>
    <property type="evidence" value="ECO:0007669"/>
    <property type="project" value="TreeGrafter"/>
</dbReference>
<reference evidence="4" key="1">
    <citation type="journal article" date="2013" name="Science">
        <title>Gene transfer from bacteria and archaea facilitated evolution of an extremophilic eukaryote.</title>
        <authorList>
            <person name="Schonknecht G."/>
            <person name="Chen W.H."/>
            <person name="Ternes C.M."/>
            <person name="Barbier G.G."/>
            <person name="Shrestha R.P."/>
            <person name="Stanke M."/>
            <person name="Brautigam A."/>
            <person name="Baker B.J."/>
            <person name="Banfield J.F."/>
            <person name="Garavito R.M."/>
            <person name="Carr K."/>
            <person name="Wilkerson C."/>
            <person name="Rensing S.A."/>
            <person name="Gagneul D."/>
            <person name="Dickenson N.E."/>
            <person name="Oesterhelt C."/>
            <person name="Lercher M.J."/>
            <person name="Weber A.P."/>
        </authorList>
    </citation>
    <scope>NUCLEOTIDE SEQUENCE [LARGE SCALE GENOMIC DNA]</scope>
    <source>
        <strain evidence="4">074W</strain>
    </source>
</reference>
<dbReference type="PANTHER" id="PTHR10724:SF10">
    <property type="entry name" value="S1 RNA-BINDING DOMAIN-CONTAINING PROTEIN 1"/>
    <property type="match status" value="1"/>
</dbReference>
<comment type="function">
    <text evidence="1">Associates with the EF-Tu.GDP complex and induces the exchange of GDP to GTP. It remains bound to the aminoacyl-tRNA.EF-Tu.GTP complex up to the GTP hydrolysis stage on the ribosome.</text>
</comment>
<gene>
    <name evidence="3" type="ORF">Gasu_56500</name>
</gene>
<sequence length="275" mass="30994">MQAFVFLCGAKTFHTVSNRIELKLTKSASLSFRDGLFVPNSRKLVCDKRRQLLAPASIGLRAFPKHLSEITSLRSDAAVNASVSYGEEGSPQLSVSDLVIGETYTGIVKNVTNYGAFVDIGANKLGLLHISQMSNRFVNHPNEVVSIGSQVTVRVYKIDVEKDQFSLTMKTQEPRRRRNDEPENVVEALRSFAEQVDRHEFRKGRVVNVTDFGAFVDIDGPKDGLVFRADMTDDLEVDDEIQVRVKKIDLSRKFITLSMKPITEYEEENMSFVRE</sequence>
<dbReference type="InterPro" id="IPR050437">
    <property type="entry name" value="Ribos_protein_bS1-like"/>
</dbReference>
<dbReference type="GO" id="GO:0003729">
    <property type="term" value="F:mRNA binding"/>
    <property type="evidence" value="ECO:0007669"/>
    <property type="project" value="TreeGrafter"/>
</dbReference>
<dbReference type="InterPro" id="IPR044146">
    <property type="entry name" value="S1_Tex"/>
</dbReference>
<dbReference type="InterPro" id="IPR012340">
    <property type="entry name" value="NA-bd_OB-fold"/>
</dbReference>
<evidence type="ECO:0000259" key="2">
    <source>
        <dbReference type="PROSITE" id="PS50126"/>
    </source>
</evidence>
<dbReference type="SMART" id="SM00316">
    <property type="entry name" value="S1"/>
    <property type="match status" value="2"/>
</dbReference>
<dbReference type="InterPro" id="IPR003029">
    <property type="entry name" value="S1_domain"/>
</dbReference>
<evidence type="ECO:0000313" key="3">
    <source>
        <dbReference type="EMBL" id="EME26753.1"/>
    </source>
</evidence>
<protein>
    <submittedName>
        <fullName evidence="3">30S ribosomal protein S1</fullName>
    </submittedName>
</protein>
<feature type="domain" description="S1 motif" evidence="2">
    <location>
        <begin position="199"/>
        <end position="260"/>
    </location>
</feature>
<dbReference type="FunFam" id="2.40.50.140:FF:000051">
    <property type="entry name" value="RNA-binding transcriptional accessory protein"/>
    <property type="match status" value="1"/>
</dbReference>
<organism evidence="3 4">
    <name type="scientific">Galdieria sulphuraria</name>
    <name type="common">Red alga</name>
    <dbReference type="NCBI Taxonomy" id="130081"/>
    <lineage>
        <taxon>Eukaryota</taxon>
        <taxon>Rhodophyta</taxon>
        <taxon>Bangiophyceae</taxon>
        <taxon>Galdieriales</taxon>
        <taxon>Galdieriaceae</taxon>
        <taxon>Galdieria</taxon>
    </lineage>
</organism>
<dbReference type="Gene3D" id="2.40.50.140">
    <property type="entry name" value="Nucleic acid-binding proteins"/>
    <property type="match status" value="2"/>
</dbReference>
<evidence type="ECO:0000256" key="1">
    <source>
        <dbReference type="ARBA" id="ARBA00025453"/>
    </source>
</evidence>
<dbReference type="Pfam" id="PF00575">
    <property type="entry name" value="S1"/>
    <property type="match status" value="2"/>
</dbReference>
<dbReference type="CDD" id="cd05685">
    <property type="entry name" value="S1_Tex"/>
    <property type="match status" value="1"/>
</dbReference>
<dbReference type="OrthoDB" id="412781at2759"/>
<dbReference type="Proteomes" id="UP000030680">
    <property type="component" value="Unassembled WGS sequence"/>
</dbReference>
<dbReference type="SUPFAM" id="SSF50249">
    <property type="entry name" value="Nucleic acid-binding proteins"/>
    <property type="match status" value="2"/>
</dbReference>
<dbReference type="Gramene" id="EME26753">
    <property type="protein sequence ID" value="EME26753"/>
    <property type="gene ID" value="Gasu_56500"/>
</dbReference>
<dbReference type="GO" id="GO:0005840">
    <property type="term" value="C:ribosome"/>
    <property type="evidence" value="ECO:0007669"/>
    <property type="project" value="UniProtKB-KW"/>
</dbReference>
<dbReference type="PROSITE" id="PS50126">
    <property type="entry name" value="S1"/>
    <property type="match status" value="2"/>
</dbReference>
<dbReference type="eggNOG" id="KOG1071">
    <property type="taxonomic scope" value="Eukaryota"/>
</dbReference>
<feature type="domain" description="S1 motif" evidence="2">
    <location>
        <begin position="101"/>
        <end position="170"/>
    </location>
</feature>
<dbReference type="RefSeq" id="XP_005703273.1">
    <property type="nucleotide sequence ID" value="XM_005703216.1"/>
</dbReference>
<proteinExistence type="predicted"/>
<dbReference type="PANTHER" id="PTHR10724">
    <property type="entry name" value="30S RIBOSOMAL PROTEIN S1"/>
    <property type="match status" value="1"/>
</dbReference>
<dbReference type="KEGG" id="gsl:Gasu_56500"/>
<keyword evidence="3" id="KW-0687">Ribonucleoprotein</keyword>
<dbReference type="AlphaFoldDB" id="M2XSV9"/>
<dbReference type="GO" id="GO:0005737">
    <property type="term" value="C:cytoplasm"/>
    <property type="evidence" value="ECO:0007669"/>
    <property type="project" value="UniProtKB-ARBA"/>
</dbReference>
<dbReference type="GeneID" id="17085707"/>
<dbReference type="STRING" id="130081.M2XSV9"/>
<evidence type="ECO:0000313" key="4">
    <source>
        <dbReference type="Proteomes" id="UP000030680"/>
    </source>
</evidence>
<name>M2XSV9_GALSU</name>
<dbReference type="GO" id="GO:0003735">
    <property type="term" value="F:structural constituent of ribosome"/>
    <property type="evidence" value="ECO:0007669"/>
    <property type="project" value="TreeGrafter"/>
</dbReference>